<gene>
    <name evidence="1" type="ORF">ACAOBT_LOCUS13536</name>
</gene>
<evidence type="ECO:0000313" key="1">
    <source>
        <dbReference type="EMBL" id="CAH1979607.1"/>
    </source>
</evidence>
<dbReference type="EMBL" id="CAKOFQ010006882">
    <property type="protein sequence ID" value="CAH1979607.1"/>
    <property type="molecule type" value="Genomic_DNA"/>
</dbReference>
<organism evidence="1 2">
    <name type="scientific">Acanthoscelides obtectus</name>
    <name type="common">Bean weevil</name>
    <name type="synonym">Bruchus obtectus</name>
    <dbReference type="NCBI Taxonomy" id="200917"/>
    <lineage>
        <taxon>Eukaryota</taxon>
        <taxon>Metazoa</taxon>
        <taxon>Ecdysozoa</taxon>
        <taxon>Arthropoda</taxon>
        <taxon>Hexapoda</taxon>
        <taxon>Insecta</taxon>
        <taxon>Pterygota</taxon>
        <taxon>Neoptera</taxon>
        <taxon>Endopterygota</taxon>
        <taxon>Coleoptera</taxon>
        <taxon>Polyphaga</taxon>
        <taxon>Cucujiformia</taxon>
        <taxon>Chrysomeloidea</taxon>
        <taxon>Chrysomelidae</taxon>
        <taxon>Bruchinae</taxon>
        <taxon>Bruchini</taxon>
        <taxon>Acanthoscelides</taxon>
    </lineage>
</organism>
<reference evidence="1" key="1">
    <citation type="submission" date="2022-03" db="EMBL/GenBank/DDBJ databases">
        <authorList>
            <person name="Sayadi A."/>
        </authorList>
    </citation>
    <scope>NUCLEOTIDE SEQUENCE</scope>
</reference>
<dbReference type="Proteomes" id="UP001152888">
    <property type="component" value="Unassembled WGS sequence"/>
</dbReference>
<protein>
    <submittedName>
        <fullName evidence="1">Uncharacterized protein</fullName>
    </submittedName>
</protein>
<evidence type="ECO:0000313" key="2">
    <source>
        <dbReference type="Proteomes" id="UP001152888"/>
    </source>
</evidence>
<name>A0A9P0PBK6_ACAOB</name>
<sequence length="63" mass="7197">MEQFYLTLNYEGLDYKVCVKDLETANLLLNDAAAAEQYTSILSMCPLGCQHEHNDSKINLRMI</sequence>
<proteinExistence type="predicted"/>
<keyword evidence="2" id="KW-1185">Reference proteome</keyword>
<accession>A0A9P0PBK6</accession>
<dbReference type="AlphaFoldDB" id="A0A9P0PBK6"/>
<comment type="caution">
    <text evidence="1">The sequence shown here is derived from an EMBL/GenBank/DDBJ whole genome shotgun (WGS) entry which is preliminary data.</text>
</comment>